<evidence type="ECO:0000256" key="2">
    <source>
        <dbReference type="SAM" id="Phobius"/>
    </source>
</evidence>
<name>A0A8H8WWQ5_9HYPH</name>
<keyword evidence="2" id="KW-1133">Transmembrane helix</keyword>
<keyword evidence="2" id="KW-0812">Transmembrane</keyword>
<organism evidence="3 4">
    <name type="scientific">Methylobacterium indicum</name>
    <dbReference type="NCBI Taxonomy" id="1775910"/>
    <lineage>
        <taxon>Bacteria</taxon>
        <taxon>Pseudomonadati</taxon>
        <taxon>Pseudomonadota</taxon>
        <taxon>Alphaproteobacteria</taxon>
        <taxon>Hyphomicrobiales</taxon>
        <taxon>Methylobacteriaceae</taxon>
        <taxon>Methylobacterium</taxon>
    </lineage>
</organism>
<feature type="transmembrane region" description="Helical" evidence="2">
    <location>
        <begin position="30"/>
        <end position="48"/>
    </location>
</feature>
<dbReference type="EMBL" id="AP024145">
    <property type="protein sequence ID" value="BCM85774.1"/>
    <property type="molecule type" value="Genomic_DNA"/>
</dbReference>
<proteinExistence type="predicted"/>
<dbReference type="KEGG" id="mind:mvi_42350"/>
<sequence>MTDGEGRVTTAGMADIPAETRPDRSRDARFAWIAAGATLATILIANFAPASGPAPVPRPAVLSPADDPGCREWTDSCRVCTRGTDGVHCSTPGFACQREALRCTGR</sequence>
<evidence type="ECO:0000313" key="3">
    <source>
        <dbReference type="EMBL" id="BCM85774.1"/>
    </source>
</evidence>
<evidence type="ECO:0000256" key="1">
    <source>
        <dbReference type="SAM" id="MobiDB-lite"/>
    </source>
</evidence>
<evidence type="ECO:0000313" key="4">
    <source>
        <dbReference type="Proteomes" id="UP000663508"/>
    </source>
</evidence>
<feature type="region of interest" description="Disordered" evidence="1">
    <location>
        <begin position="1"/>
        <end position="25"/>
    </location>
</feature>
<keyword evidence="2" id="KW-0472">Membrane</keyword>
<dbReference type="AlphaFoldDB" id="A0A8H8WWQ5"/>
<gene>
    <name evidence="3" type="ORF">mvi_42350</name>
</gene>
<dbReference type="Proteomes" id="UP000663508">
    <property type="component" value="Chromosome"/>
</dbReference>
<reference evidence="3" key="1">
    <citation type="submission" date="2020-11" db="EMBL/GenBank/DDBJ databases">
        <title>Complete genome sequence of a novel pathogenic Methylobacterium strain isolated from rice in Vietnam.</title>
        <authorList>
            <person name="Lai K."/>
            <person name="Okazaki S."/>
            <person name="Higashi K."/>
            <person name="Mori H."/>
            <person name="Toyoda A."/>
            <person name="Kurokawa K."/>
        </authorList>
    </citation>
    <scope>NUCLEOTIDE SEQUENCE</scope>
    <source>
        <strain evidence="3">VL1</strain>
    </source>
</reference>
<accession>A0A8H8WWQ5</accession>
<protein>
    <submittedName>
        <fullName evidence="3">Uncharacterized protein</fullName>
    </submittedName>
</protein>